<keyword evidence="2" id="KW-0269">Exonuclease</keyword>
<keyword evidence="2" id="KW-0540">Nuclease</keyword>
<evidence type="ECO:0000313" key="2">
    <source>
        <dbReference type="EMBL" id="ABI76413.1"/>
    </source>
</evidence>
<dbReference type="AlphaFoldDB" id="Q0C272"/>
<dbReference type="Gene3D" id="3.60.10.10">
    <property type="entry name" value="Endonuclease/exonuclease/phosphatase"/>
    <property type="match status" value="1"/>
</dbReference>
<dbReference type="InterPro" id="IPR005135">
    <property type="entry name" value="Endo/exonuclease/phosphatase"/>
</dbReference>
<keyword evidence="2" id="KW-0255">Endonuclease</keyword>
<keyword evidence="3" id="KW-1185">Reference proteome</keyword>
<sequence>MPRSACSGGSAFPAHAVQDLFLGPAQVIHADQPHLVAMGFVGGDLQVERHIIFAEVAEMDKIDRVGEYEKPFRAAINSRTHPAAELIGNIRKPTHDDHLRCSPCSAFRVCSFEKRVNNSLPKFCRRADRRRVKRSGIPSPSVRSLVMFYRILVLATALLVSACQTPAPPPADQEAGPLRIAAWNTEHLTAVSGAGCFPRDEAALDLIADYITRVDADIWLLQEVDGDGALARVFGDGWTFHVEQRAGGETYPLCRGRDDGTRLRAQNTAIAVRDGITHDRLPDLAALDLTGEGRTRYGVAITLPGPVPTDIMSVHLTSGCFSGDTSVRCPALFDQADVLEAWIDQRSAAGRAVIVGGDFNRRLEAEDDPVWTGLNDGTPAGLHIAGAGTGPSCDPRYREFIDFLLLSDTALTRMVAGSFRETTYDTPARPSDHCPISLSIAR</sequence>
<dbReference type="KEGG" id="hne:HNE_1456"/>
<dbReference type="GO" id="GO:0004527">
    <property type="term" value="F:exonuclease activity"/>
    <property type="evidence" value="ECO:0007669"/>
    <property type="project" value="UniProtKB-KW"/>
</dbReference>
<dbReference type="Proteomes" id="UP000001959">
    <property type="component" value="Chromosome"/>
</dbReference>
<protein>
    <submittedName>
        <fullName evidence="2">Endonuclease/exonuclease/phosphatase family protein</fullName>
    </submittedName>
</protein>
<gene>
    <name evidence="2" type="ordered locus">HNE_1456</name>
</gene>
<dbReference type="SUPFAM" id="SSF56219">
    <property type="entry name" value="DNase I-like"/>
    <property type="match status" value="1"/>
</dbReference>
<dbReference type="HOGENOM" id="CLU_619325_0_0_5"/>
<accession>Q0C272</accession>
<proteinExistence type="predicted"/>
<organism evidence="2 3">
    <name type="scientific">Hyphomonas neptunium (strain ATCC 15444)</name>
    <dbReference type="NCBI Taxonomy" id="228405"/>
    <lineage>
        <taxon>Bacteria</taxon>
        <taxon>Pseudomonadati</taxon>
        <taxon>Pseudomonadota</taxon>
        <taxon>Alphaproteobacteria</taxon>
        <taxon>Hyphomonadales</taxon>
        <taxon>Hyphomonadaceae</taxon>
        <taxon>Hyphomonas</taxon>
    </lineage>
</organism>
<dbReference type="eggNOG" id="COG3568">
    <property type="taxonomic scope" value="Bacteria"/>
</dbReference>
<dbReference type="STRING" id="228405.HNE_1456"/>
<evidence type="ECO:0000259" key="1">
    <source>
        <dbReference type="Pfam" id="PF03372"/>
    </source>
</evidence>
<name>Q0C272_HYPNA</name>
<reference evidence="2 3" key="1">
    <citation type="journal article" date="2006" name="J. Bacteriol.">
        <title>Comparative genomic evidence for a close relationship between the dimorphic prosthecate bacteria Hyphomonas neptunium and Caulobacter crescentus.</title>
        <authorList>
            <person name="Badger J.H."/>
            <person name="Hoover T.R."/>
            <person name="Brun Y.V."/>
            <person name="Weiner R.M."/>
            <person name="Laub M.T."/>
            <person name="Alexandre G."/>
            <person name="Mrazek J."/>
            <person name="Ren Q."/>
            <person name="Paulsen I.T."/>
            <person name="Nelson K.E."/>
            <person name="Khouri H.M."/>
            <person name="Radune D."/>
            <person name="Sosa J."/>
            <person name="Dodson R.J."/>
            <person name="Sullivan S.A."/>
            <person name="Rosovitz M.J."/>
            <person name="Madupu R."/>
            <person name="Brinkac L.M."/>
            <person name="Durkin A.S."/>
            <person name="Daugherty S.C."/>
            <person name="Kothari S.P."/>
            <person name="Giglio M.G."/>
            <person name="Zhou L."/>
            <person name="Haft D.H."/>
            <person name="Selengut J.D."/>
            <person name="Davidsen T.M."/>
            <person name="Yang Q."/>
            <person name="Zafar N."/>
            <person name="Ward N.L."/>
        </authorList>
    </citation>
    <scope>NUCLEOTIDE SEQUENCE [LARGE SCALE GENOMIC DNA]</scope>
    <source>
        <strain evidence="2 3">ATCC 15444</strain>
    </source>
</reference>
<dbReference type="Pfam" id="PF03372">
    <property type="entry name" value="Exo_endo_phos"/>
    <property type="match status" value="1"/>
</dbReference>
<evidence type="ECO:0000313" key="3">
    <source>
        <dbReference type="Proteomes" id="UP000001959"/>
    </source>
</evidence>
<feature type="domain" description="Endonuclease/exonuclease/phosphatase" evidence="1">
    <location>
        <begin position="183"/>
        <end position="433"/>
    </location>
</feature>
<dbReference type="GO" id="GO:0004519">
    <property type="term" value="F:endonuclease activity"/>
    <property type="evidence" value="ECO:0007669"/>
    <property type="project" value="UniProtKB-KW"/>
</dbReference>
<dbReference type="InterPro" id="IPR036691">
    <property type="entry name" value="Endo/exonu/phosph_ase_sf"/>
</dbReference>
<keyword evidence="2" id="KW-0378">Hydrolase</keyword>
<dbReference type="EMBL" id="CP000158">
    <property type="protein sequence ID" value="ABI76413.1"/>
    <property type="molecule type" value="Genomic_DNA"/>
</dbReference>